<feature type="transmembrane region" description="Helical" evidence="1">
    <location>
        <begin position="20"/>
        <end position="39"/>
    </location>
</feature>
<keyword evidence="1" id="KW-1133">Transmembrane helix</keyword>
<name>A0ABP8ASZ6_9MICO</name>
<gene>
    <name evidence="2" type="ORF">GCM10022288_18140</name>
</gene>
<keyword evidence="1" id="KW-0812">Transmembrane</keyword>
<dbReference type="Proteomes" id="UP001500213">
    <property type="component" value="Unassembled WGS sequence"/>
</dbReference>
<reference evidence="3" key="1">
    <citation type="journal article" date="2019" name="Int. J. Syst. Evol. Microbiol.">
        <title>The Global Catalogue of Microorganisms (GCM) 10K type strain sequencing project: providing services to taxonomists for standard genome sequencing and annotation.</title>
        <authorList>
            <consortium name="The Broad Institute Genomics Platform"/>
            <consortium name="The Broad Institute Genome Sequencing Center for Infectious Disease"/>
            <person name="Wu L."/>
            <person name="Ma J."/>
        </authorList>
    </citation>
    <scope>NUCLEOTIDE SEQUENCE [LARGE SCALE GENOMIC DNA]</scope>
    <source>
        <strain evidence="3">JCM 17593</strain>
    </source>
</reference>
<organism evidence="2 3">
    <name type="scientific">Gryllotalpicola kribbensis</name>
    <dbReference type="NCBI Taxonomy" id="993084"/>
    <lineage>
        <taxon>Bacteria</taxon>
        <taxon>Bacillati</taxon>
        <taxon>Actinomycetota</taxon>
        <taxon>Actinomycetes</taxon>
        <taxon>Micrococcales</taxon>
        <taxon>Microbacteriaceae</taxon>
        <taxon>Gryllotalpicola</taxon>
    </lineage>
</organism>
<accession>A0ABP8ASZ6</accession>
<sequence length="78" mass="8641">MSEDDDRQPLIRAMFGRPRLWRGVLMTCLGAVWLALAIAEGLTTLRIVLGIVWSLLGVGYLVVGAYDRVHRSGAYARP</sequence>
<comment type="caution">
    <text evidence="2">The sequence shown here is derived from an EMBL/GenBank/DDBJ whole genome shotgun (WGS) entry which is preliminary data.</text>
</comment>
<dbReference type="RefSeq" id="WP_344776059.1">
    <property type="nucleotide sequence ID" value="NZ_BAABBX010000014.1"/>
</dbReference>
<evidence type="ECO:0000256" key="1">
    <source>
        <dbReference type="SAM" id="Phobius"/>
    </source>
</evidence>
<keyword evidence="1" id="KW-0472">Membrane</keyword>
<evidence type="ECO:0000313" key="3">
    <source>
        <dbReference type="Proteomes" id="UP001500213"/>
    </source>
</evidence>
<protein>
    <recommendedName>
        <fullName evidence="4">DUF2530 domain-containing protein</fullName>
    </recommendedName>
</protein>
<proteinExistence type="predicted"/>
<dbReference type="EMBL" id="BAABBX010000014">
    <property type="protein sequence ID" value="GAA4189783.1"/>
    <property type="molecule type" value="Genomic_DNA"/>
</dbReference>
<evidence type="ECO:0008006" key="4">
    <source>
        <dbReference type="Google" id="ProtNLM"/>
    </source>
</evidence>
<keyword evidence="3" id="KW-1185">Reference proteome</keyword>
<feature type="transmembrane region" description="Helical" evidence="1">
    <location>
        <begin position="45"/>
        <end position="63"/>
    </location>
</feature>
<evidence type="ECO:0000313" key="2">
    <source>
        <dbReference type="EMBL" id="GAA4189783.1"/>
    </source>
</evidence>